<comment type="caution">
    <text evidence="2">The sequence shown here is derived from an EMBL/GenBank/DDBJ whole genome shotgun (WGS) entry which is preliminary data.</text>
</comment>
<feature type="region of interest" description="Disordered" evidence="1">
    <location>
        <begin position="143"/>
        <end position="184"/>
    </location>
</feature>
<feature type="compositionally biased region" description="Basic and acidic residues" evidence="1">
    <location>
        <begin position="143"/>
        <end position="153"/>
    </location>
</feature>
<accession>A0ABP9R5D5</accession>
<keyword evidence="3" id="KW-1185">Reference proteome</keyword>
<protein>
    <submittedName>
        <fullName evidence="2">Uncharacterized protein</fullName>
    </submittedName>
</protein>
<name>A0ABP9R5D5_9RHOO</name>
<gene>
    <name evidence="2" type="ORF">GCM10025770_36580</name>
</gene>
<evidence type="ECO:0000256" key="1">
    <source>
        <dbReference type="SAM" id="MobiDB-lite"/>
    </source>
</evidence>
<dbReference type="RefSeq" id="WP_345534555.1">
    <property type="nucleotide sequence ID" value="NZ_BAABLD010000017.1"/>
</dbReference>
<dbReference type="EMBL" id="BAABLD010000017">
    <property type="protein sequence ID" value="GAA5171636.1"/>
    <property type="molecule type" value="Genomic_DNA"/>
</dbReference>
<dbReference type="Proteomes" id="UP001500547">
    <property type="component" value="Unassembled WGS sequence"/>
</dbReference>
<feature type="compositionally biased region" description="Basic residues" evidence="1">
    <location>
        <begin position="174"/>
        <end position="184"/>
    </location>
</feature>
<sequence length="184" mass="19704">MHPIHDADALLLLALTLASKRRPANVEEIAIALGTLQPRLPAEPKLLDAFARLSNHGLVIASLDGYALSDTAQGLLKGVKAKGEIAERLQSLKDRLAGNQLTATHPASKPDAAALSAAIAAWRATLPPPTKAEKVAEQREARFNETNAKRIAEGKPPLPPKRPGPKRPFAARKTAGKPPRKQER</sequence>
<proteinExistence type="predicted"/>
<organism evidence="2 3">
    <name type="scientific">Viridibacterium curvum</name>
    <dbReference type="NCBI Taxonomy" id="1101404"/>
    <lineage>
        <taxon>Bacteria</taxon>
        <taxon>Pseudomonadati</taxon>
        <taxon>Pseudomonadota</taxon>
        <taxon>Betaproteobacteria</taxon>
        <taxon>Rhodocyclales</taxon>
        <taxon>Rhodocyclaceae</taxon>
        <taxon>Viridibacterium</taxon>
    </lineage>
</organism>
<evidence type="ECO:0000313" key="3">
    <source>
        <dbReference type="Proteomes" id="UP001500547"/>
    </source>
</evidence>
<reference evidence="3" key="1">
    <citation type="journal article" date="2019" name="Int. J. Syst. Evol. Microbiol.">
        <title>The Global Catalogue of Microorganisms (GCM) 10K type strain sequencing project: providing services to taxonomists for standard genome sequencing and annotation.</title>
        <authorList>
            <consortium name="The Broad Institute Genomics Platform"/>
            <consortium name="The Broad Institute Genome Sequencing Center for Infectious Disease"/>
            <person name="Wu L."/>
            <person name="Ma J."/>
        </authorList>
    </citation>
    <scope>NUCLEOTIDE SEQUENCE [LARGE SCALE GENOMIC DNA]</scope>
    <source>
        <strain evidence="3">JCM 18715</strain>
    </source>
</reference>
<evidence type="ECO:0000313" key="2">
    <source>
        <dbReference type="EMBL" id="GAA5171636.1"/>
    </source>
</evidence>